<dbReference type="CDD" id="cd06261">
    <property type="entry name" value="TM_PBP2"/>
    <property type="match status" value="1"/>
</dbReference>
<evidence type="ECO:0000313" key="13">
    <source>
        <dbReference type="EMBL" id="PTF15801.1"/>
    </source>
</evidence>
<keyword evidence="7" id="KW-0921">Nickel transport</keyword>
<dbReference type="Proteomes" id="UP000242547">
    <property type="component" value="Unassembled WGS sequence"/>
</dbReference>
<comment type="similarity">
    <text evidence="9">Belongs to the binding-protein-dependent transport system permease family.</text>
</comment>
<dbReference type="GO" id="GO:0015675">
    <property type="term" value="P:nickel cation transport"/>
    <property type="evidence" value="ECO:0007669"/>
    <property type="project" value="UniProtKB-KW"/>
</dbReference>
<evidence type="ECO:0000256" key="8">
    <source>
        <dbReference type="ARBA" id="ARBA00023136"/>
    </source>
</evidence>
<feature type="transmembrane region" description="Helical" evidence="9">
    <location>
        <begin position="6"/>
        <end position="23"/>
    </location>
</feature>
<evidence type="ECO:0000313" key="16">
    <source>
        <dbReference type="Proteomes" id="UP000243350"/>
    </source>
</evidence>
<proteinExistence type="inferred from homology"/>
<feature type="transmembrane region" description="Helical" evidence="9">
    <location>
        <begin position="124"/>
        <end position="143"/>
    </location>
</feature>
<dbReference type="EMBL" id="PYZH01000025">
    <property type="protein sequence ID" value="PTF15801.1"/>
    <property type="molecule type" value="Genomic_DNA"/>
</dbReference>
<feature type="transmembrane region" description="Helical" evidence="9">
    <location>
        <begin position="96"/>
        <end position="117"/>
    </location>
</feature>
<evidence type="ECO:0000259" key="10">
    <source>
        <dbReference type="PROSITE" id="PS50928"/>
    </source>
</evidence>
<organism evidence="11 15">
    <name type="scientific">Staphylococcus devriesei</name>
    <dbReference type="NCBI Taxonomy" id="586733"/>
    <lineage>
        <taxon>Bacteria</taxon>
        <taxon>Bacillati</taxon>
        <taxon>Bacillota</taxon>
        <taxon>Bacilli</taxon>
        <taxon>Bacillales</taxon>
        <taxon>Staphylococcaceae</taxon>
        <taxon>Staphylococcus</taxon>
    </lineage>
</organism>
<dbReference type="GO" id="GO:0005886">
    <property type="term" value="C:plasma membrane"/>
    <property type="evidence" value="ECO:0007669"/>
    <property type="project" value="UniProtKB-SubCell"/>
</dbReference>
<keyword evidence="5 9" id="KW-0812">Transmembrane</keyword>
<evidence type="ECO:0000256" key="4">
    <source>
        <dbReference type="ARBA" id="ARBA00022596"/>
    </source>
</evidence>
<keyword evidence="7" id="KW-0406">Ion transport</keyword>
<evidence type="ECO:0000313" key="12">
    <source>
        <dbReference type="EMBL" id="PTF13637.1"/>
    </source>
</evidence>
<dbReference type="OrthoDB" id="9797472at2"/>
<feature type="transmembrane region" description="Helical" evidence="9">
    <location>
        <begin position="227"/>
        <end position="249"/>
    </location>
</feature>
<reference evidence="11" key="2">
    <citation type="submission" date="2018-03" db="EMBL/GenBank/DDBJ databases">
        <authorList>
            <person name="Keele B.F."/>
        </authorList>
    </citation>
    <scope>NUCLEOTIDE SEQUENCE</scope>
    <source>
        <strain evidence="13">SNUC 4143</strain>
        <strain evidence="11">SNUC 761</strain>
    </source>
</reference>
<evidence type="ECO:0000256" key="9">
    <source>
        <dbReference type="RuleBase" id="RU363032"/>
    </source>
</evidence>
<evidence type="ECO:0000256" key="1">
    <source>
        <dbReference type="ARBA" id="ARBA00004651"/>
    </source>
</evidence>
<evidence type="ECO:0000256" key="6">
    <source>
        <dbReference type="ARBA" id="ARBA00022989"/>
    </source>
</evidence>
<evidence type="ECO:0000256" key="2">
    <source>
        <dbReference type="ARBA" id="ARBA00022448"/>
    </source>
</evidence>
<dbReference type="EMBL" id="PYZL01000002">
    <property type="protein sequence ID" value="PTE74625.1"/>
    <property type="molecule type" value="Genomic_DNA"/>
</dbReference>
<dbReference type="PANTHER" id="PTHR43386:SF1">
    <property type="entry name" value="D,D-DIPEPTIDE TRANSPORT SYSTEM PERMEASE PROTEIN DDPC-RELATED"/>
    <property type="match status" value="1"/>
</dbReference>
<feature type="transmembrane region" description="Helical" evidence="9">
    <location>
        <begin position="57"/>
        <end position="90"/>
    </location>
</feature>
<dbReference type="Pfam" id="PF00528">
    <property type="entry name" value="BPD_transp_1"/>
    <property type="match status" value="1"/>
</dbReference>
<protein>
    <recommendedName>
        <fullName evidence="10">ABC transmembrane type-1 domain-containing protein</fullName>
    </recommendedName>
</protein>
<dbReference type="RefSeq" id="WP_103165558.1">
    <property type="nucleotide sequence ID" value="NZ_CP130489.1"/>
</dbReference>
<dbReference type="GeneID" id="48886890"/>
<dbReference type="PROSITE" id="PS50928">
    <property type="entry name" value="ABC_TM1"/>
    <property type="match status" value="1"/>
</dbReference>
<dbReference type="SUPFAM" id="SSF161098">
    <property type="entry name" value="MetI-like"/>
    <property type="match status" value="1"/>
</dbReference>
<dbReference type="Proteomes" id="UP000243350">
    <property type="component" value="Unassembled WGS sequence"/>
</dbReference>
<evidence type="ECO:0000313" key="14">
    <source>
        <dbReference type="Proteomes" id="UP000242088"/>
    </source>
</evidence>
<evidence type="ECO:0000313" key="15">
    <source>
        <dbReference type="Proteomes" id="UP000242547"/>
    </source>
</evidence>
<keyword evidence="6 9" id="KW-1133">Transmembrane helix</keyword>
<keyword evidence="2 9" id="KW-0813">Transport</keyword>
<evidence type="ECO:0000256" key="7">
    <source>
        <dbReference type="ARBA" id="ARBA00023112"/>
    </source>
</evidence>
<dbReference type="InterPro" id="IPR050366">
    <property type="entry name" value="BP-dependent_transpt_permease"/>
</dbReference>
<sequence>MKIKHWIWPIIIIILALLAYLLYDKANTIHQSEALLPPSLTHLLGTDHLGRDFLTRLFVGSIVTLGLTTLILVGTVLLGLMLGLVSALVGKWLDSVLMALADMLIALPAIIIALVILGFMNNSVLGLCFALIIGWLGRYLRYFRNLARDAKTQPFVKYASLSGFSKLQTTIYHIVPHLLSNVMALITADFGKLMLSISGLAFIGLGVKPPLPELGAILFDGKSYFYSAPWLFFFPGVLLGGFALICQLLNRRYIR</sequence>
<evidence type="ECO:0000256" key="3">
    <source>
        <dbReference type="ARBA" id="ARBA00022475"/>
    </source>
</evidence>
<dbReference type="GO" id="GO:0055085">
    <property type="term" value="P:transmembrane transport"/>
    <property type="evidence" value="ECO:0007669"/>
    <property type="project" value="InterPro"/>
</dbReference>
<reference evidence="14 15" key="1">
    <citation type="journal article" date="2016" name="Front. Microbiol.">
        <title>Comprehensive Phylogenetic Analysis of Bovine Non-aureus Staphylococci Species Based on Whole-Genome Sequencing.</title>
        <authorList>
            <person name="Naushad S."/>
            <person name="Barkema H.W."/>
            <person name="Luby C."/>
            <person name="Condas L.A."/>
            <person name="Nobrega D.B."/>
            <person name="Carson D.A."/>
            <person name="De Buck J."/>
        </authorList>
    </citation>
    <scope>NUCLEOTIDE SEQUENCE [LARGE SCALE GENOMIC DNA]</scope>
    <source>
        <strain evidence="12 14">SNUC 1409</strain>
        <strain evidence="13 16">SNUC 4143</strain>
        <strain evidence="11 15">SNUC 761</strain>
    </source>
</reference>
<dbReference type="Proteomes" id="UP000242088">
    <property type="component" value="Unassembled WGS sequence"/>
</dbReference>
<comment type="caution">
    <text evidence="11">The sequence shown here is derived from an EMBL/GenBank/DDBJ whole genome shotgun (WGS) entry which is preliminary data.</text>
</comment>
<dbReference type="InterPro" id="IPR035906">
    <property type="entry name" value="MetI-like_sf"/>
</dbReference>
<keyword evidence="4" id="KW-0533">Nickel</keyword>
<keyword evidence="3" id="KW-1003">Cell membrane</keyword>
<dbReference type="AlphaFoldDB" id="A0A2K4DUJ2"/>
<gene>
    <name evidence="11" type="ORF">BUY44_00600</name>
    <name evidence="12" type="ORF">BUY47_08345</name>
    <name evidence="13" type="ORF">BUY48_05545</name>
</gene>
<comment type="subcellular location">
    <subcellularLocation>
        <location evidence="1 9">Cell membrane</location>
        <topology evidence="1 9">Multi-pass membrane protein</topology>
    </subcellularLocation>
</comment>
<evidence type="ECO:0000256" key="5">
    <source>
        <dbReference type="ARBA" id="ARBA00022692"/>
    </source>
</evidence>
<feature type="transmembrane region" description="Helical" evidence="9">
    <location>
        <begin position="182"/>
        <end position="207"/>
    </location>
</feature>
<keyword evidence="14" id="KW-1185">Reference proteome</keyword>
<dbReference type="EMBL" id="PYZI01000009">
    <property type="protein sequence ID" value="PTF13637.1"/>
    <property type="molecule type" value="Genomic_DNA"/>
</dbReference>
<evidence type="ECO:0000313" key="11">
    <source>
        <dbReference type="EMBL" id="PTE74625.1"/>
    </source>
</evidence>
<feature type="domain" description="ABC transmembrane type-1" evidence="10">
    <location>
        <begin position="65"/>
        <end position="250"/>
    </location>
</feature>
<dbReference type="PANTHER" id="PTHR43386">
    <property type="entry name" value="OLIGOPEPTIDE TRANSPORT SYSTEM PERMEASE PROTEIN APPC"/>
    <property type="match status" value="1"/>
</dbReference>
<reference evidence="12" key="3">
    <citation type="submission" date="2018-03" db="EMBL/GenBank/DDBJ databases">
        <authorList>
            <person name="Naushad S."/>
        </authorList>
    </citation>
    <scope>NUCLEOTIDE SEQUENCE</scope>
    <source>
        <strain evidence="12">SNUC 1409</strain>
    </source>
</reference>
<keyword evidence="8 9" id="KW-0472">Membrane</keyword>
<dbReference type="Gene3D" id="1.10.3720.10">
    <property type="entry name" value="MetI-like"/>
    <property type="match status" value="1"/>
</dbReference>
<name>A0A2K4DUJ2_9STAP</name>
<dbReference type="InterPro" id="IPR000515">
    <property type="entry name" value="MetI-like"/>
</dbReference>
<accession>A0A2K4DUJ2</accession>